<sequence length="468" mass="51819">MAGIFTDSRNRNVALSGYLTTLYGAGGISVPSSTGVLATKITDQVTTSYRSNREPSDDQLQEQLEAVTINGFRTASDPTSDSGNEFYTRQRDEFLSHMSATVFCYENRFEDKQYYHGPIIPSSYQGQPWTFATVPKMSLNDITYYGTRAIAATVPNKPAANVNLLLGSLIFEELPKLIGTIPGLLDRASVLHTAGSNYLNVQFGWLPLLSDLTSIANAVINSDRILKQFARDSGRVVRRRFAFDPIVETSSSFLNGGGTWLGITGGEGITGGRTNGEGYLEESKVTQIAFSGAYTYHLPVSKDMLGKSARFAALAQKLLGVKMTPDVVWQLAPWSWLVDWKLNIGDAISANSALSEDGLVLKYGYLMRTVVSQRKYSVTNMNFKNSVTDAPYRTFQVVQKERYRATPYGFGLDPAGFTVQQWAILAALGLSQGRVLRKGEYAFKKGLQQYRRDEIIRAHKLRNPNSYK</sequence>
<name>A0A514D3B2_9VIRU</name>
<proteinExistence type="predicted"/>
<organism evidence="1">
    <name type="scientific">Leviviridae sp</name>
    <dbReference type="NCBI Taxonomy" id="2027243"/>
    <lineage>
        <taxon>Viruses</taxon>
        <taxon>Riboviria</taxon>
        <taxon>Orthornavirae</taxon>
        <taxon>Lenarviricota</taxon>
        <taxon>Leviviricetes</taxon>
        <taxon>Norzivirales</taxon>
        <taxon>Fiersviridae</taxon>
    </lineage>
</organism>
<dbReference type="EMBL" id="MN033844">
    <property type="protein sequence ID" value="QDH88100.1"/>
    <property type="molecule type" value="Genomic_RNA"/>
</dbReference>
<gene>
    <name evidence="1" type="ORF">H1Bulk30186_000001</name>
</gene>
<protein>
    <recommendedName>
        <fullName evidence="2">Maturation</fullName>
    </recommendedName>
</protein>
<evidence type="ECO:0000313" key="1">
    <source>
        <dbReference type="EMBL" id="QDH88100.1"/>
    </source>
</evidence>
<accession>A0A514D3B2</accession>
<reference evidence="1" key="1">
    <citation type="submission" date="2019-05" db="EMBL/GenBank/DDBJ databases">
        <title>Metatranscriptomic reconstruction reveals RNA viruses with the potential to shape carbon cycling in soil.</title>
        <authorList>
            <person name="Starr E.P."/>
            <person name="Nuccio E."/>
            <person name="Pett-Ridge J."/>
            <person name="Banfield J.F."/>
            <person name="Firestone M.K."/>
        </authorList>
    </citation>
    <scope>NUCLEOTIDE SEQUENCE</scope>
    <source>
        <strain evidence="1">H1_Bulk_30_scaffold_186</strain>
    </source>
</reference>
<evidence type="ECO:0008006" key="2">
    <source>
        <dbReference type="Google" id="ProtNLM"/>
    </source>
</evidence>